<evidence type="ECO:0000256" key="1">
    <source>
        <dbReference type="SAM" id="MobiDB-lite"/>
    </source>
</evidence>
<proteinExistence type="predicted"/>
<keyword evidence="3" id="KW-1185">Reference proteome</keyword>
<evidence type="ECO:0000313" key="2">
    <source>
        <dbReference type="EMBL" id="KAJ7739179.1"/>
    </source>
</evidence>
<comment type="caution">
    <text evidence="2">The sequence shown here is derived from an EMBL/GenBank/DDBJ whole genome shotgun (WGS) entry which is preliminary data.</text>
</comment>
<dbReference type="Proteomes" id="UP001215598">
    <property type="component" value="Unassembled WGS sequence"/>
</dbReference>
<dbReference type="EMBL" id="JARKIB010000108">
    <property type="protein sequence ID" value="KAJ7739179.1"/>
    <property type="molecule type" value="Genomic_DNA"/>
</dbReference>
<organism evidence="2 3">
    <name type="scientific">Mycena metata</name>
    <dbReference type="NCBI Taxonomy" id="1033252"/>
    <lineage>
        <taxon>Eukaryota</taxon>
        <taxon>Fungi</taxon>
        <taxon>Dikarya</taxon>
        <taxon>Basidiomycota</taxon>
        <taxon>Agaricomycotina</taxon>
        <taxon>Agaricomycetes</taxon>
        <taxon>Agaricomycetidae</taxon>
        <taxon>Agaricales</taxon>
        <taxon>Marasmiineae</taxon>
        <taxon>Mycenaceae</taxon>
        <taxon>Mycena</taxon>
    </lineage>
</organism>
<feature type="compositionally biased region" description="Basic and acidic residues" evidence="1">
    <location>
        <begin position="30"/>
        <end position="44"/>
    </location>
</feature>
<feature type="compositionally biased region" description="Basic and acidic residues" evidence="1">
    <location>
        <begin position="1"/>
        <end position="22"/>
    </location>
</feature>
<feature type="region of interest" description="Disordered" evidence="1">
    <location>
        <begin position="1"/>
        <end position="45"/>
    </location>
</feature>
<gene>
    <name evidence="2" type="ORF">B0H16DRAFT_1569099</name>
</gene>
<protein>
    <submittedName>
        <fullName evidence="2">Uncharacterized protein</fullName>
    </submittedName>
</protein>
<evidence type="ECO:0000313" key="3">
    <source>
        <dbReference type="Proteomes" id="UP001215598"/>
    </source>
</evidence>
<sequence>MRLLRELEDEEDLKREKAANKNDKKRQRTHVKEGKAAQRPEKKAKQAVLEAEDTVTWKRAALLLLPSYFSAPNLVTRTLTSRLRKFIGLFTVASNLEEATSNSDYETVQQHVQKEWLKVGELLVGLAALEAAVFALSPGSLFPIDSVARISVSGSSISTGTGLLCDACLLLRFSMASVPVFKYRAQDTYEVHENGSIRRSESFFFFALIARLPLLLAAGSLFS</sequence>
<name>A0AAD7ICH8_9AGAR</name>
<accession>A0AAD7ICH8</accession>
<dbReference type="AlphaFoldDB" id="A0AAD7ICH8"/>
<reference evidence="2" key="1">
    <citation type="submission" date="2023-03" db="EMBL/GenBank/DDBJ databases">
        <title>Massive genome expansion in bonnet fungi (Mycena s.s.) driven by repeated elements and novel gene families across ecological guilds.</title>
        <authorList>
            <consortium name="Lawrence Berkeley National Laboratory"/>
            <person name="Harder C.B."/>
            <person name="Miyauchi S."/>
            <person name="Viragh M."/>
            <person name="Kuo A."/>
            <person name="Thoen E."/>
            <person name="Andreopoulos B."/>
            <person name="Lu D."/>
            <person name="Skrede I."/>
            <person name="Drula E."/>
            <person name="Henrissat B."/>
            <person name="Morin E."/>
            <person name="Kohler A."/>
            <person name="Barry K."/>
            <person name="LaButti K."/>
            <person name="Morin E."/>
            <person name="Salamov A."/>
            <person name="Lipzen A."/>
            <person name="Mereny Z."/>
            <person name="Hegedus B."/>
            <person name="Baldrian P."/>
            <person name="Stursova M."/>
            <person name="Weitz H."/>
            <person name="Taylor A."/>
            <person name="Grigoriev I.V."/>
            <person name="Nagy L.G."/>
            <person name="Martin F."/>
            <person name="Kauserud H."/>
        </authorList>
    </citation>
    <scope>NUCLEOTIDE SEQUENCE</scope>
    <source>
        <strain evidence="2">CBHHK182m</strain>
    </source>
</reference>